<feature type="transmembrane region" description="Helical" evidence="7">
    <location>
        <begin position="411"/>
        <end position="429"/>
    </location>
</feature>
<evidence type="ECO:0000256" key="1">
    <source>
        <dbReference type="ARBA" id="ARBA00004651"/>
    </source>
</evidence>
<evidence type="ECO:0000256" key="4">
    <source>
        <dbReference type="ARBA" id="ARBA00022692"/>
    </source>
</evidence>
<evidence type="ECO:0000313" key="8">
    <source>
        <dbReference type="EMBL" id="OIR09372.1"/>
    </source>
</evidence>
<proteinExistence type="predicted"/>
<keyword evidence="4 7" id="KW-0812">Transmembrane</keyword>
<feature type="transmembrane region" description="Helical" evidence="7">
    <location>
        <begin position="333"/>
        <end position="352"/>
    </location>
</feature>
<feature type="transmembrane region" description="Helical" evidence="7">
    <location>
        <begin position="302"/>
        <end position="321"/>
    </location>
</feature>
<comment type="caution">
    <text evidence="8">The sequence shown here is derived from an EMBL/GenBank/DDBJ whole genome shotgun (WGS) entry which is preliminary data.</text>
</comment>
<keyword evidence="2" id="KW-0813">Transport</keyword>
<dbReference type="Gene3D" id="1.20.1250.20">
    <property type="entry name" value="MFS general substrate transporter like domains"/>
    <property type="match status" value="1"/>
</dbReference>
<evidence type="ECO:0000256" key="2">
    <source>
        <dbReference type="ARBA" id="ARBA00022448"/>
    </source>
</evidence>
<sequence length="489" mass="53545">MQAPVAPALDPNQTSREDKVPVLSKVAYGLGTALDMWGHWLYPSVAFAVFNIYLGVSPAWVGTALMLNRLADALSDPFFGWLSDNTRTRWGRRRPYLLFGAIAAGIGLPMLFLLVSPHWSQREIFAYMVISSLIYVPLMSSFNMPFQSLGAEMTPDYNERTSVMSYKGAIQKVTEIGNFSALQVATWAGVHFASSPATSTARPNTLLGMQIYTCALGAIMATIGIIMFFSIRERYYDYVLTQKQEKVKLKEAFFETLKCKPFRIQLLFTMAFALGNSMVGTLGYYATVYVVCRGNEIAGNTWNTWMGVAGSIGGILGATLIAKMANVYGKRHAAVTTCLMAYVAYGATWWLYTPSIQWLQVFASGGIAFVCAGFWMLSASMGADVMDYDELACGKRREGSFSACSSYTQKLGLSLGAGAAGWVLPLVGFDAKRPDGIQTMHALYGIKGFLAGIPLLGVTIALLLVLKFPLTQDKMTEIRAALEKRRGKV</sequence>
<feature type="transmembrane region" description="Helical" evidence="7">
    <location>
        <begin position="40"/>
        <end position="61"/>
    </location>
</feature>
<dbReference type="InterPro" id="IPR036259">
    <property type="entry name" value="MFS_trans_sf"/>
</dbReference>
<feature type="transmembrane region" description="Helical" evidence="7">
    <location>
        <begin position="266"/>
        <end position="290"/>
    </location>
</feature>
<feature type="transmembrane region" description="Helical" evidence="7">
    <location>
        <begin position="358"/>
        <end position="377"/>
    </location>
</feature>
<evidence type="ECO:0000256" key="6">
    <source>
        <dbReference type="ARBA" id="ARBA00023136"/>
    </source>
</evidence>
<keyword evidence="3" id="KW-1003">Cell membrane</keyword>
<dbReference type="AlphaFoldDB" id="A0A1J5T6D7"/>
<evidence type="ECO:0000256" key="7">
    <source>
        <dbReference type="SAM" id="Phobius"/>
    </source>
</evidence>
<organism evidence="8">
    <name type="scientific">mine drainage metagenome</name>
    <dbReference type="NCBI Taxonomy" id="410659"/>
    <lineage>
        <taxon>unclassified sequences</taxon>
        <taxon>metagenomes</taxon>
        <taxon>ecological metagenomes</taxon>
    </lineage>
</organism>
<dbReference type="InterPro" id="IPR018043">
    <property type="entry name" value="Na/Gal_symport_CS"/>
</dbReference>
<dbReference type="GO" id="GO:0008643">
    <property type="term" value="P:carbohydrate transport"/>
    <property type="evidence" value="ECO:0007669"/>
    <property type="project" value="InterPro"/>
</dbReference>
<name>A0A1J5T6D7_9ZZZZ</name>
<gene>
    <name evidence="8" type="primary">uidB_2</name>
    <name evidence="8" type="ORF">GALL_86060</name>
</gene>
<feature type="transmembrane region" description="Helical" evidence="7">
    <location>
        <begin position="96"/>
        <end position="118"/>
    </location>
</feature>
<evidence type="ECO:0000256" key="3">
    <source>
        <dbReference type="ARBA" id="ARBA00022475"/>
    </source>
</evidence>
<dbReference type="GO" id="GO:0005886">
    <property type="term" value="C:plasma membrane"/>
    <property type="evidence" value="ECO:0007669"/>
    <property type="project" value="UniProtKB-SubCell"/>
</dbReference>
<protein>
    <submittedName>
        <fullName evidence="8">Glucuronide carrier protein</fullName>
    </submittedName>
</protein>
<feature type="transmembrane region" description="Helical" evidence="7">
    <location>
        <begin position="176"/>
        <end position="194"/>
    </location>
</feature>
<dbReference type="PANTHER" id="PTHR11328:SF24">
    <property type="entry name" value="MAJOR FACILITATOR SUPERFAMILY (MFS) PROFILE DOMAIN-CONTAINING PROTEIN"/>
    <property type="match status" value="1"/>
</dbReference>
<feature type="transmembrane region" description="Helical" evidence="7">
    <location>
        <begin position="449"/>
        <end position="470"/>
    </location>
</feature>
<keyword evidence="6 7" id="KW-0472">Membrane</keyword>
<keyword evidence="5 7" id="KW-1133">Transmembrane helix</keyword>
<dbReference type="PANTHER" id="PTHR11328">
    <property type="entry name" value="MAJOR FACILITATOR SUPERFAMILY DOMAIN-CONTAINING PROTEIN"/>
    <property type="match status" value="1"/>
</dbReference>
<accession>A0A1J5T6D7</accession>
<evidence type="ECO:0000256" key="5">
    <source>
        <dbReference type="ARBA" id="ARBA00022989"/>
    </source>
</evidence>
<dbReference type="GO" id="GO:0006814">
    <property type="term" value="P:sodium ion transport"/>
    <property type="evidence" value="ECO:0007669"/>
    <property type="project" value="InterPro"/>
</dbReference>
<feature type="transmembrane region" description="Helical" evidence="7">
    <location>
        <begin position="206"/>
        <end position="229"/>
    </location>
</feature>
<dbReference type="EMBL" id="MLJW01000027">
    <property type="protein sequence ID" value="OIR09372.1"/>
    <property type="molecule type" value="Genomic_DNA"/>
</dbReference>
<dbReference type="GO" id="GO:0015293">
    <property type="term" value="F:symporter activity"/>
    <property type="evidence" value="ECO:0007669"/>
    <property type="project" value="InterPro"/>
</dbReference>
<dbReference type="InterPro" id="IPR039672">
    <property type="entry name" value="MFS_2"/>
</dbReference>
<dbReference type="PROSITE" id="PS00872">
    <property type="entry name" value="NA_GALACTOSIDE_SYMP"/>
    <property type="match status" value="1"/>
</dbReference>
<comment type="subcellular location">
    <subcellularLocation>
        <location evidence="1">Cell membrane</location>
        <topology evidence="1">Multi-pass membrane protein</topology>
    </subcellularLocation>
</comment>
<dbReference type="SUPFAM" id="SSF103473">
    <property type="entry name" value="MFS general substrate transporter"/>
    <property type="match status" value="1"/>
</dbReference>
<dbReference type="Pfam" id="PF13347">
    <property type="entry name" value="MFS_2"/>
    <property type="match status" value="1"/>
</dbReference>
<reference evidence="8" key="1">
    <citation type="submission" date="2016-10" db="EMBL/GenBank/DDBJ databases">
        <title>Sequence of Gallionella enrichment culture.</title>
        <authorList>
            <person name="Poehlein A."/>
            <person name="Muehling M."/>
            <person name="Daniel R."/>
        </authorList>
    </citation>
    <scope>NUCLEOTIDE SEQUENCE</scope>
</reference>
<feature type="transmembrane region" description="Helical" evidence="7">
    <location>
        <begin position="124"/>
        <end position="144"/>
    </location>
</feature>